<dbReference type="PANTHER" id="PTHR31170">
    <property type="entry name" value="BNAC04G53230D PROTEIN"/>
    <property type="match status" value="1"/>
</dbReference>
<feature type="coiled-coil region" evidence="1">
    <location>
        <begin position="39"/>
        <end position="66"/>
    </location>
</feature>
<reference evidence="2" key="2">
    <citation type="submission" date="2008-12" db="EMBL/GenBank/DDBJ databases">
        <title>Improved gene annotation of the rice (Oryza sativa) genomes.</title>
        <authorList>
            <person name="Wang J."/>
            <person name="Li R."/>
            <person name="Fan W."/>
            <person name="Huang Q."/>
            <person name="Zhang J."/>
            <person name="Zhou Y."/>
            <person name="Hu Y."/>
            <person name="Zi S."/>
            <person name="Li J."/>
            <person name="Ni P."/>
            <person name="Zheng H."/>
            <person name="Zhang Y."/>
            <person name="Zhao M."/>
            <person name="Hao Q."/>
            <person name="McDermott J."/>
            <person name="Samudrala R."/>
            <person name="Kristiansen K."/>
            <person name="Wong G.K.-S."/>
        </authorList>
    </citation>
    <scope>NUCLEOTIDE SEQUENCE</scope>
</reference>
<reference evidence="2" key="1">
    <citation type="journal article" date="2005" name="PLoS Biol.">
        <title>The genomes of Oryza sativa: a history of duplications.</title>
        <authorList>
            <person name="Yu J."/>
            <person name="Wang J."/>
            <person name="Lin W."/>
            <person name="Li S."/>
            <person name="Li H."/>
            <person name="Zhou J."/>
            <person name="Ni P."/>
            <person name="Dong W."/>
            <person name="Hu S."/>
            <person name="Zeng C."/>
            <person name="Zhang J."/>
            <person name="Zhang Y."/>
            <person name="Li R."/>
            <person name="Xu Z."/>
            <person name="Li S."/>
            <person name="Li X."/>
            <person name="Zheng H."/>
            <person name="Cong L."/>
            <person name="Lin L."/>
            <person name="Yin J."/>
            <person name="Geng J."/>
            <person name="Li G."/>
            <person name="Shi J."/>
            <person name="Liu J."/>
            <person name="Lv H."/>
            <person name="Li J."/>
            <person name="Wang J."/>
            <person name="Deng Y."/>
            <person name="Ran L."/>
            <person name="Shi X."/>
            <person name="Wang X."/>
            <person name="Wu Q."/>
            <person name="Li C."/>
            <person name="Ren X."/>
            <person name="Wang J."/>
            <person name="Wang X."/>
            <person name="Li D."/>
            <person name="Liu D."/>
            <person name="Zhang X."/>
            <person name="Ji Z."/>
            <person name="Zhao W."/>
            <person name="Sun Y."/>
            <person name="Zhang Z."/>
            <person name="Bao J."/>
            <person name="Han Y."/>
            <person name="Dong L."/>
            <person name="Ji J."/>
            <person name="Chen P."/>
            <person name="Wu S."/>
            <person name="Liu J."/>
            <person name="Xiao Y."/>
            <person name="Bu D."/>
            <person name="Tan J."/>
            <person name="Yang L."/>
            <person name="Ye C."/>
            <person name="Zhang J."/>
            <person name="Xu J."/>
            <person name="Zhou Y."/>
            <person name="Yu Y."/>
            <person name="Zhang B."/>
            <person name="Zhuang S."/>
            <person name="Wei H."/>
            <person name="Liu B."/>
            <person name="Lei M."/>
            <person name="Yu H."/>
            <person name="Li Y."/>
            <person name="Xu H."/>
            <person name="Wei S."/>
            <person name="He X."/>
            <person name="Fang L."/>
            <person name="Zhang Z."/>
            <person name="Zhang Y."/>
            <person name="Huang X."/>
            <person name="Su Z."/>
            <person name="Tong W."/>
            <person name="Li J."/>
            <person name="Tong Z."/>
            <person name="Li S."/>
            <person name="Ye J."/>
            <person name="Wang L."/>
            <person name="Fang L."/>
            <person name="Lei T."/>
            <person name="Chen C."/>
            <person name="Chen H."/>
            <person name="Xu Z."/>
            <person name="Li H."/>
            <person name="Huang H."/>
            <person name="Zhang F."/>
            <person name="Xu H."/>
            <person name="Li N."/>
            <person name="Zhao C."/>
            <person name="Li S."/>
            <person name="Dong L."/>
            <person name="Huang Y."/>
            <person name="Li L."/>
            <person name="Xi Y."/>
            <person name="Qi Q."/>
            <person name="Li W."/>
            <person name="Zhang B."/>
            <person name="Hu W."/>
            <person name="Zhang Y."/>
            <person name="Tian X."/>
            <person name="Jiao Y."/>
            <person name="Liang X."/>
            <person name="Jin J."/>
            <person name="Gao L."/>
            <person name="Zheng W."/>
            <person name="Hao B."/>
            <person name="Liu S."/>
            <person name="Wang W."/>
            <person name="Yuan L."/>
            <person name="Cao M."/>
            <person name="McDermott J."/>
            <person name="Samudrala R."/>
            <person name="Wang J."/>
            <person name="Wong G.K."/>
            <person name="Yang H."/>
        </authorList>
    </citation>
    <scope>NUCLEOTIDE SEQUENCE [LARGE SCALE GENOMIC DNA]</scope>
</reference>
<evidence type="ECO:0000313" key="2">
    <source>
        <dbReference type="EMBL" id="EEE54703.1"/>
    </source>
</evidence>
<protein>
    <submittedName>
        <fullName evidence="2">Uncharacterized protein</fullName>
    </submittedName>
</protein>
<dbReference type="InterPro" id="IPR004158">
    <property type="entry name" value="DUF247_pln"/>
</dbReference>
<evidence type="ECO:0000256" key="1">
    <source>
        <dbReference type="SAM" id="Coils"/>
    </source>
</evidence>
<dbReference type="Pfam" id="PF03140">
    <property type="entry name" value="DUF247"/>
    <property type="match status" value="1"/>
</dbReference>
<dbReference type="PANTHER" id="PTHR31170:SF18">
    <property type="entry name" value="(WILD MALAYSIAN BANANA) HYPOTHETICAL PROTEIN"/>
    <property type="match status" value="1"/>
</dbReference>
<dbReference type="Proteomes" id="UP000007752">
    <property type="component" value="Chromosome 1"/>
</dbReference>
<organism evidence="2">
    <name type="scientific">Oryza sativa subsp. japonica</name>
    <name type="common">Rice</name>
    <dbReference type="NCBI Taxonomy" id="39947"/>
    <lineage>
        <taxon>Eukaryota</taxon>
        <taxon>Viridiplantae</taxon>
        <taxon>Streptophyta</taxon>
        <taxon>Embryophyta</taxon>
        <taxon>Tracheophyta</taxon>
        <taxon>Spermatophyta</taxon>
        <taxon>Magnoliopsida</taxon>
        <taxon>Liliopsida</taxon>
        <taxon>Poales</taxon>
        <taxon>Poaceae</taxon>
        <taxon>BOP clade</taxon>
        <taxon>Oryzoideae</taxon>
        <taxon>Oryzeae</taxon>
        <taxon>Oryzinae</taxon>
        <taxon>Oryza</taxon>
        <taxon>Oryza sativa</taxon>
    </lineage>
</organism>
<dbReference type="EMBL" id="CM000138">
    <property type="protein sequence ID" value="EEE54703.1"/>
    <property type="molecule type" value="Genomic_DNA"/>
</dbReference>
<sequence>MDHGAYEPIMLSIGPYHHGLSYLLAFEKEKWNCLDLFLKLNREIKLEDYLNLVKDLEEEARACYEDIDMQHDKFLQMLLLDSCLFVHHFRGLEGILPSTLGANICSADSSDIIMERTIHKSTTSQGNFGEQCSRDNSICTQRELVLAGSSREVTSQGTDFDHTEELESSQCNNWQIGTWFDSCIEQDLMLLENQIPFFIVRRIYELFAGNERPISFLTDKVAQSLENFIQYHPRAIQEAHRPKDFHHMLHLFQMYLKPSKKLVEGSQYLERGRYFHSFANICYRYLKIGRKLADSNHDMSPDPLLNCFQDHHPRIRGRRAVQYHQAGVQFKKKSFDRNNPHSLLDISFDNGTLMVPYLFVDQSTVSHFRNLIAFEQTCPQFGNDVTAYSAFMSFLLCRADDIAFLGRKGIIVHHLCSDGEVSAIFAKLGKNVDFDLNGRHFLKHVCHAMEEHYQSRINSECNSIVTHWRKMINLLNFPTSVVKASLINAPPHGIAHGQGRISKDDVMSIVPQNPNADEAVIESTSCIDERVPMASQDRRAKWQ</sequence>
<accession>B9EX90</accession>
<gene>
    <name evidence="2" type="ORF">OsJ_02024</name>
</gene>
<dbReference type="AlphaFoldDB" id="B9EX90"/>
<keyword evidence="1" id="KW-0175">Coiled coil</keyword>
<name>B9EX90_ORYSJ</name>
<proteinExistence type="predicted"/>